<dbReference type="Pfam" id="PF00023">
    <property type="entry name" value="Ank"/>
    <property type="match status" value="1"/>
</dbReference>
<protein>
    <recommendedName>
        <fullName evidence="5">Protein kinase domain-containing protein</fullName>
    </recommendedName>
</protein>
<evidence type="ECO:0000256" key="2">
    <source>
        <dbReference type="ARBA" id="ARBA00023043"/>
    </source>
</evidence>
<dbReference type="SUPFAM" id="SSF48403">
    <property type="entry name" value="Ankyrin repeat"/>
    <property type="match status" value="2"/>
</dbReference>
<evidence type="ECO:0000256" key="1">
    <source>
        <dbReference type="ARBA" id="ARBA00022737"/>
    </source>
</evidence>
<keyword evidence="1" id="KW-0677">Repeat</keyword>
<reference evidence="6" key="1">
    <citation type="submission" date="2023-06" db="EMBL/GenBank/DDBJ databases">
        <title>Genome-scale phylogeny and comparative genomics of the fungal order Sordariales.</title>
        <authorList>
            <consortium name="Lawrence Berkeley National Laboratory"/>
            <person name="Hensen N."/>
            <person name="Bonometti L."/>
            <person name="Westerberg I."/>
            <person name="Brannstrom I.O."/>
            <person name="Guillou S."/>
            <person name="Cros-Aarteil S."/>
            <person name="Calhoun S."/>
            <person name="Haridas S."/>
            <person name="Kuo A."/>
            <person name="Mondo S."/>
            <person name="Pangilinan J."/>
            <person name="Riley R."/>
            <person name="Labutti K."/>
            <person name="Andreopoulos B."/>
            <person name="Lipzen A."/>
            <person name="Chen C."/>
            <person name="Yanf M."/>
            <person name="Daum C."/>
            <person name="Ng V."/>
            <person name="Clum A."/>
            <person name="Steindorff A."/>
            <person name="Ohm R."/>
            <person name="Martin F."/>
            <person name="Silar P."/>
            <person name="Natvig D."/>
            <person name="Lalanne C."/>
            <person name="Gautier V."/>
            <person name="Ament-Velasquez S.L."/>
            <person name="Kruys A."/>
            <person name="Hutchinson M.I."/>
            <person name="Powell A.J."/>
            <person name="Barry K."/>
            <person name="Miller A.N."/>
            <person name="Grigoriev I.V."/>
            <person name="Debuchy R."/>
            <person name="Gladieux P."/>
            <person name="Thoren M.H."/>
            <person name="Johannesson H."/>
        </authorList>
    </citation>
    <scope>NUCLEOTIDE SEQUENCE</scope>
    <source>
        <strain evidence="6">SMH2532-1</strain>
    </source>
</reference>
<dbReference type="SMART" id="SM00220">
    <property type="entry name" value="S_TKc"/>
    <property type="match status" value="1"/>
</dbReference>
<dbReference type="Pfam" id="PF13606">
    <property type="entry name" value="Ank_3"/>
    <property type="match status" value="1"/>
</dbReference>
<dbReference type="InterPro" id="IPR011009">
    <property type="entry name" value="Kinase-like_dom_sf"/>
</dbReference>
<proteinExistence type="predicted"/>
<dbReference type="InterPro" id="IPR008271">
    <property type="entry name" value="Ser/Thr_kinase_AS"/>
</dbReference>
<dbReference type="PROSITE" id="PS50297">
    <property type="entry name" value="ANK_REP_REGION"/>
    <property type="match status" value="1"/>
</dbReference>
<keyword evidence="2 3" id="KW-0040">ANK repeat</keyword>
<accession>A0AA40CUD0</accession>
<dbReference type="PROSITE" id="PS50088">
    <property type="entry name" value="ANK_REPEAT"/>
    <property type="match status" value="1"/>
</dbReference>
<sequence>MTSYIYPSAFSSAPVSSSQSISTATTSNPIATPQFSTQTDSPAPSQGLASFITHVAFLDDKLQRGDRSAFFAAHRARIVSRKRVGNGVSFIVERAELEGSGAGSAAEPSQKETPSPTVVAMKTVREDRQHDNQWGEVLLEIRALLHEPIRYHPNIVRLLDIRWDTSTETGSPFPAIVQEFAVYGTLDKLQKGSTPLPFGIKQKLCYDVGRGLSIIHACGMVHGDLKHENVLVFPNPYPDPPNQPYIAKLADFGGTLMDMSADGTHRIPMHTFPYEAPEIGERLSEDSAKKTDAYSYGMLVWRCMIDSADILSAIGIASSAREILSDNKLREGIRLLKVSDGLLEFAIHNLSDYFFTHHIPAPSFNLVTSALMFTLRGSPSQRALDRAQVRMRGMDAVGAHRYVTIKDEANQKTMDRNMNSYSTPGRHGIDMDSVGFALGRMGNDYDAQNNLPGFRPDLPRPTRGGFLFEPLNLRKLLSWDQQQTILQELESLASSATHPSQGTTSSELRAEPWKAAYFLFQCYLCGFGTRISPEKACHWLQRAAEPSEEMGEEDYFALAWLNRVHSALGVSNPYDAEKQMENLFWSVVRGHTQCLQDAEAMTGSTEDLVQKLAWKQKMKQATFLHRHLTGATGMPFFAPRKLTREWDLDDMAVLDLQIRQELGTGYDACLRSAVGSDDEPPDPENFRFDRIYVNHKGHGLLHMAALQGKVGALRHIYQKYLCNINLKNQSHGDTPLTCACRSSQFDAVIWCLDNGADPNGAQSCEESPLHCISGFDDDEMGVIVYRLVAAGANLEKPTQASRKDVRGILADWEDDHSITLTPLGRAVLRQSLPAVRFLLKHGASTTGNNTGVNVTSKSPVELAAILTLPDILEVLLESTNDSAVIFDECGMLDAAHSASITPYDPLSLHSRLVRCGIRYKENLKRTLELLQKRALRQGRVNTQPAGKHLCDEILLGNIDVVSSLLDLGHSAEGTRDYRPLIAAVRANNADIFRLLLDRGASLSSADDDNPSLFDALASRPPQSPDGLAIARLLLSEGLIIPPTPSHYSPIAAAILNNDYPLASLLISHTTELGSHLNNPITSTDLGASSTLLGTLVQSQSSSSLDALTYLAQPYIRSFLSPLASVDDGVQCSVLHTLSGIPIDEWNSHAQISSRITQTVLAIFPSPSTLGEFRIHPTLGTAVEAVVRRGQIEVLRALLASPGWREDATGKGAALATELAEVELSKLEKAETARSGDLETVKRRGEIAKILDAETPIDFDTRITVLEGKATKDFVEPEIDRDSEAVNLPVDLSVLTEEKPSGWTDGCEMTAEMSLRIFLKHFRKDNQTFGDEIVKEMGKLFNKRGDDE</sequence>
<dbReference type="Proteomes" id="UP001174936">
    <property type="component" value="Unassembled WGS sequence"/>
</dbReference>
<dbReference type="SMART" id="SM00248">
    <property type="entry name" value="ANK"/>
    <property type="match status" value="7"/>
</dbReference>
<feature type="region of interest" description="Disordered" evidence="4">
    <location>
        <begin position="11"/>
        <end position="44"/>
    </location>
</feature>
<dbReference type="InterPro" id="IPR036770">
    <property type="entry name" value="Ankyrin_rpt-contain_sf"/>
</dbReference>
<dbReference type="GO" id="GO:0005524">
    <property type="term" value="F:ATP binding"/>
    <property type="evidence" value="ECO:0007669"/>
    <property type="project" value="InterPro"/>
</dbReference>
<name>A0AA40CUD0_9PEZI</name>
<evidence type="ECO:0000256" key="3">
    <source>
        <dbReference type="PROSITE-ProRule" id="PRU00023"/>
    </source>
</evidence>
<keyword evidence="7" id="KW-1185">Reference proteome</keyword>
<evidence type="ECO:0000256" key="4">
    <source>
        <dbReference type="SAM" id="MobiDB-lite"/>
    </source>
</evidence>
<evidence type="ECO:0000259" key="5">
    <source>
        <dbReference type="PROSITE" id="PS50011"/>
    </source>
</evidence>
<dbReference type="InterPro" id="IPR000719">
    <property type="entry name" value="Prot_kinase_dom"/>
</dbReference>
<dbReference type="SUPFAM" id="SSF56112">
    <property type="entry name" value="Protein kinase-like (PK-like)"/>
    <property type="match status" value="1"/>
</dbReference>
<feature type="compositionally biased region" description="Low complexity" evidence="4">
    <location>
        <begin position="11"/>
        <end position="27"/>
    </location>
</feature>
<dbReference type="PANTHER" id="PTHR24198:SF165">
    <property type="entry name" value="ANKYRIN REPEAT-CONTAINING PROTEIN-RELATED"/>
    <property type="match status" value="1"/>
</dbReference>
<feature type="repeat" description="ANK" evidence="3">
    <location>
        <begin position="975"/>
        <end position="1007"/>
    </location>
</feature>
<organism evidence="6 7">
    <name type="scientific">Cercophora newfieldiana</name>
    <dbReference type="NCBI Taxonomy" id="92897"/>
    <lineage>
        <taxon>Eukaryota</taxon>
        <taxon>Fungi</taxon>
        <taxon>Dikarya</taxon>
        <taxon>Ascomycota</taxon>
        <taxon>Pezizomycotina</taxon>
        <taxon>Sordariomycetes</taxon>
        <taxon>Sordariomycetidae</taxon>
        <taxon>Sordariales</taxon>
        <taxon>Lasiosphaeriaceae</taxon>
        <taxon>Cercophora</taxon>
    </lineage>
</organism>
<dbReference type="GO" id="GO:0004672">
    <property type="term" value="F:protein kinase activity"/>
    <property type="evidence" value="ECO:0007669"/>
    <property type="project" value="InterPro"/>
</dbReference>
<comment type="caution">
    <text evidence="6">The sequence shown here is derived from an EMBL/GenBank/DDBJ whole genome shotgun (WGS) entry which is preliminary data.</text>
</comment>
<dbReference type="PROSITE" id="PS00108">
    <property type="entry name" value="PROTEIN_KINASE_ST"/>
    <property type="match status" value="1"/>
</dbReference>
<feature type="compositionally biased region" description="Polar residues" evidence="4">
    <location>
        <begin position="28"/>
        <end position="44"/>
    </location>
</feature>
<dbReference type="Gene3D" id="1.25.40.20">
    <property type="entry name" value="Ankyrin repeat-containing domain"/>
    <property type="match status" value="2"/>
</dbReference>
<dbReference type="EMBL" id="JAULSV010000003">
    <property type="protein sequence ID" value="KAK0649324.1"/>
    <property type="molecule type" value="Genomic_DNA"/>
</dbReference>
<dbReference type="Gene3D" id="1.10.510.10">
    <property type="entry name" value="Transferase(Phosphotransferase) domain 1"/>
    <property type="match status" value="1"/>
</dbReference>
<evidence type="ECO:0000313" key="6">
    <source>
        <dbReference type="EMBL" id="KAK0649324.1"/>
    </source>
</evidence>
<dbReference type="PANTHER" id="PTHR24198">
    <property type="entry name" value="ANKYRIN REPEAT AND PROTEIN KINASE DOMAIN-CONTAINING PROTEIN"/>
    <property type="match status" value="1"/>
</dbReference>
<feature type="domain" description="Protein kinase" evidence="5">
    <location>
        <begin position="92"/>
        <end position="403"/>
    </location>
</feature>
<evidence type="ECO:0000313" key="7">
    <source>
        <dbReference type="Proteomes" id="UP001174936"/>
    </source>
</evidence>
<gene>
    <name evidence="6" type="ORF">B0T16DRAFT_409837</name>
</gene>
<dbReference type="PROSITE" id="PS50011">
    <property type="entry name" value="PROTEIN_KINASE_DOM"/>
    <property type="match status" value="1"/>
</dbReference>
<dbReference type="Pfam" id="PF00069">
    <property type="entry name" value="Pkinase"/>
    <property type="match status" value="1"/>
</dbReference>
<dbReference type="InterPro" id="IPR002110">
    <property type="entry name" value="Ankyrin_rpt"/>
</dbReference>